<keyword evidence="1" id="KW-0812">Transmembrane</keyword>
<keyword evidence="1" id="KW-1133">Transmembrane helix</keyword>
<name>A0A8J6C8G7_ELECQ</name>
<reference evidence="2" key="1">
    <citation type="thesis" date="2020" institute="ProQuest LLC" country="789 East Eisenhower Parkway, Ann Arbor, MI, USA">
        <title>Comparative Genomics and Chromosome Evolution.</title>
        <authorList>
            <person name="Mudd A.B."/>
        </authorList>
    </citation>
    <scope>NUCLEOTIDE SEQUENCE</scope>
    <source>
        <strain evidence="2">HN-11 Male</strain>
        <tissue evidence="2">Kidney and liver</tissue>
    </source>
</reference>
<proteinExistence type="predicted"/>
<dbReference type="AlphaFoldDB" id="A0A8J6C8G7"/>
<sequence length="83" mass="9500">MSPIYPVRLLCIELLLSSFILSSFLHGFNAIKTEGVCFFPSYIYKMLGCSGFASLPIFYVAQMFGYPQFEFTVHTVHIFQCIQ</sequence>
<protein>
    <submittedName>
        <fullName evidence="2">Uncharacterized protein</fullName>
    </submittedName>
</protein>
<dbReference type="EMBL" id="WNTK01001998">
    <property type="protein sequence ID" value="KAG9466537.1"/>
    <property type="molecule type" value="Genomic_DNA"/>
</dbReference>
<accession>A0A8J6C8G7</accession>
<keyword evidence="3" id="KW-1185">Reference proteome</keyword>
<evidence type="ECO:0000313" key="3">
    <source>
        <dbReference type="Proteomes" id="UP000770717"/>
    </source>
</evidence>
<organism evidence="2 3">
    <name type="scientific">Eleutherodactylus coqui</name>
    <name type="common">Puerto Rican coqui</name>
    <dbReference type="NCBI Taxonomy" id="57060"/>
    <lineage>
        <taxon>Eukaryota</taxon>
        <taxon>Metazoa</taxon>
        <taxon>Chordata</taxon>
        <taxon>Craniata</taxon>
        <taxon>Vertebrata</taxon>
        <taxon>Euteleostomi</taxon>
        <taxon>Amphibia</taxon>
        <taxon>Batrachia</taxon>
        <taxon>Anura</taxon>
        <taxon>Neobatrachia</taxon>
        <taxon>Hyloidea</taxon>
        <taxon>Eleutherodactylidae</taxon>
        <taxon>Eleutherodactylinae</taxon>
        <taxon>Eleutherodactylus</taxon>
        <taxon>Eleutherodactylus</taxon>
    </lineage>
</organism>
<evidence type="ECO:0000313" key="2">
    <source>
        <dbReference type="EMBL" id="KAG9466537.1"/>
    </source>
</evidence>
<dbReference type="Proteomes" id="UP000770717">
    <property type="component" value="Unassembled WGS sequence"/>
</dbReference>
<gene>
    <name evidence="2" type="ORF">GDO78_016461</name>
</gene>
<feature type="transmembrane region" description="Helical" evidence="1">
    <location>
        <begin position="7"/>
        <end position="30"/>
    </location>
</feature>
<comment type="caution">
    <text evidence="2">The sequence shown here is derived from an EMBL/GenBank/DDBJ whole genome shotgun (WGS) entry which is preliminary data.</text>
</comment>
<feature type="transmembrane region" description="Helical" evidence="1">
    <location>
        <begin position="42"/>
        <end position="61"/>
    </location>
</feature>
<evidence type="ECO:0000256" key="1">
    <source>
        <dbReference type="SAM" id="Phobius"/>
    </source>
</evidence>
<keyword evidence="1" id="KW-0472">Membrane</keyword>